<reference evidence="2" key="1">
    <citation type="submission" date="2017-02" db="UniProtKB">
        <authorList>
            <consortium name="WormBaseParasite"/>
        </authorList>
    </citation>
    <scope>IDENTIFICATION</scope>
</reference>
<evidence type="ECO:0000256" key="1">
    <source>
        <dbReference type="SAM" id="MobiDB-lite"/>
    </source>
</evidence>
<dbReference type="WBParaSite" id="HNAJ_0001155001-mRNA-1">
    <property type="protein sequence ID" value="HNAJ_0001155001-mRNA-1"/>
    <property type="gene ID" value="HNAJ_0001155001"/>
</dbReference>
<sequence length="288" mass="32589">LDVLMDFEDMKIPQINDKAIYKIECSDTSKKEKQLKIHTLREIESSLGIHVHNQNPASDLSAFNKLLDIVGLRTNSILDHETFRWYRAMANAASANAYIYQNIDSLSNFESEAQGSQDNGYPYLGYDTETRNKFGFPPNNYMAITANGLFNQIDLPNSGKSLGCQSLQPFLLQQLLRQQQIAKYSAMRFLNLRNNGLGFVFGFHSTRINTQYNSQSQTYNNVSNYNNYNAQFTQSDKLEQQEQDGCTLFTEVPAENGENTDENGENSSTILDPKSTEKILSYSGEIAC</sequence>
<evidence type="ECO:0000313" key="2">
    <source>
        <dbReference type="WBParaSite" id="HNAJ_0001155001-mRNA-1"/>
    </source>
</evidence>
<feature type="region of interest" description="Disordered" evidence="1">
    <location>
        <begin position="254"/>
        <end position="274"/>
    </location>
</feature>
<accession>A0A0R3TUU1</accession>
<name>A0A0R3TUU1_RODNA</name>
<organism evidence="2">
    <name type="scientific">Rodentolepis nana</name>
    <name type="common">Dwarf tapeworm</name>
    <name type="synonym">Hymenolepis nana</name>
    <dbReference type="NCBI Taxonomy" id="102285"/>
    <lineage>
        <taxon>Eukaryota</taxon>
        <taxon>Metazoa</taxon>
        <taxon>Spiralia</taxon>
        <taxon>Lophotrochozoa</taxon>
        <taxon>Platyhelminthes</taxon>
        <taxon>Cestoda</taxon>
        <taxon>Eucestoda</taxon>
        <taxon>Cyclophyllidea</taxon>
        <taxon>Hymenolepididae</taxon>
        <taxon>Rodentolepis</taxon>
    </lineage>
</organism>
<protein>
    <submittedName>
        <fullName evidence="2">Uncharacterized protein</fullName>
    </submittedName>
</protein>
<proteinExistence type="predicted"/>
<dbReference type="AlphaFoldDB" id="A0A0R3TUU1"/>